<evidence type="ECO:0000313" key="2">
    <source>
        <dbReference type="Proteomes" id="UP000030445"/>
    </source>
</evidence>
<dbReference type="AlphaFoldDB" id="A0A0A2A6B2"/>
<name>A0A0A2A6B2_PROMR</name>
<sequence>MEITLKKETSLGLESFDVLGFNSEEELECEISKLMKIRPEFENNLN</sequence>
<reference evidence="2" key="1">
    <citation type="journal article" date="2014" name="Sci. Data">
        <title>Genomes of diverse isolates of the marine cyanobacterium Prochlorococcus.</title>
        <authorList>
            <person name="Biller S."/>
            <person name="Berube P."/>
            <person name="Thompson J."/>
            <person name="Kelly L."/>
            <person name="Roggensack S."/>
            <person name="Awad L."/>
            <person name="Roache-Johnson K."/>
            <person name="Ding H."/>
            <person name="Giovannoni S.J."/>
            <person name="Moore L.R."/>
            <person name="Chisholm S.W."/>
        </authorList>
    </citation>
    <scope>NUCLEOTIDE SEQUENCE [LARGE SCALE GENOMIC DNA]</scope>
    <source>
        <strain evidence="2">MIT 9302</strain>
    </source>
</reference>
<organism evidence="1 2">
    <name type="scientific">Prochlorococcus marinus str. MIT 9302</name>
    <dbReference type="NCBI Taxonomy" id="74545"/>
    <lineage>
        <taxon>Bacteria</taxon>
        <taxon>Bacillati</taxon>
        <taxon>Cyanobacteriota</taxon>
        <taxon>Cyanophyceae</taxon>
        <taxon>Synechococcales</taxon>
        <taxon>Prochlorococcaceae</taxon>
        <taxon>Prochlorococcus</taxon>
    </lineage>
</organism>
<proteinExistence type="predicted"/>
<dbReference type="Proteomes" id="UP000030445">
    <property type="component" value="Unassembled WGS sequence"/>
</dbReference>
<gene>
    <name evidence="1" type="ORF">EU96_1756</name>
</gene>
<evidence type="ECO:0000313" key="1">
    <source>
        <dbReference type="EMBL" id="KGF97115.1"/>
    </source>
</evidence>
<dbReference type="STRING" id="74545.EU96_1756"/>
<dbReference type="RefSeq" id="WP_193741368.1">
    <property type="nucleotide sequence ID" value="NZ_CP138951.1"/>
</dbReference>
<accession>A0A0A2A6B2</accession>
<comment type="caution">
    <text evidence="1">The sequence shown here is derived from an EMBL/GenBank/DDBJ whole genome shotgun (WGS) entry which is preliminary data.</text>
</comment>
<protein>
    <submittedName>
        <fullName evidence="1">Uncharacterized protein</fullName>
    </submittedName>
</protein>
<dbReference type="EMBL" id="JNAM01000011">
    <property type="protein sequence ID" value="KGF97115.1"/>
    <property type="molecule type" value="Genomic_DNA"/>
</dbReference>